<dbReference type="Proteomes" id="UP000799428">
    <property type="component" value="Unassembled WGS sequence"/>
</dbReference>
<evidence type="ECO:0000313" key="2">
    <source>
        <dbReference type="Proteomes" id="UP000799428"/>
    </source>
</evidence>
<dbReference type="SUPFAM" id="SSF52047">
    <property type="entry name" value="RNI-like"/>
    <property type="match status" value="1"/>
</dbReference>
<dbReference type="OrthoDB" id="3793415at2759"/>
<sequence length="633" mass="72342">MATMTLDRTVTMPTQTIAAEKEDNKETKTMTATGPLPKIEERGAAPSASVQEHVLPSMMGISHELRREICEHLSRKDLINVCLTNKVMQDAAVRSLYRNISLKVAGYKTKALDRIAAMLSRENPGIDHIQSVHLLDWCQPTTSCAHPEDSALAATRYLMNALPKDKLKSFLWDSPHNFTVELSLLLLKRQRNMKHIELHITVHDPEPCINDAYQADLSILKSVEKAESLHFEPRCHDCLDYARTVLDRAKSVKKLKLSGYYISDRRVTMNDEGAYNDVVFSRLFGHLKEPGTPSLRLTSLSLSGIDLTECKVNYANVLHFETLKKLRILNCWRPDLFLDCSMYPNQGRAIRLEDFILQNHECNDERLVNSTLDRFLKHNKGLKNLQLYLQNDGSLPTLENIIWHGDTLEKLFVCVRKDPHDPNGDHVSYTTPDQLAQLCAAMPKLKQLALSLDDWPVSMDCKLHKDKDGFKEKILASSSHSRSNNPLAKLPKLQTLNIIKWPQIGCGCACLDMREKTFRVLMRAQATEFFRLFKEAQALAHPETKADTLRVMAFGEHEDFGNQLSGMNEEDQVDFLRRDIFYRMQGRETWTDKEDSPLAVTIEPEHLESVEVDADILNNWFKFRPSWGAADMW</sequence>
<keyword evidence="2" id="KW-1185">Reference proteome</keyword>
<reference evidence="1" key="1">
    <citation type="journal article" date="2020" name="Stud. Mycol.">
        <title>101 Dothideomycetes genomes: a test case for predicting lifestyles and emergence of pathogens.</title>
        <authorList>
            <person name="Haridas S."/>
            <person name="Albert R."/>
            <person name="Binder M."/>
            <person name="Bloem J."/>
            <person name="Labutti K."/>
            <person name="Salamov A."/>
            <person name="Andreopoulos B."/>
            <person name="Baker S."/>
            <person name="Barry K."/>
            <person name="Bills G."/>
            <person name="Bluhm B."/>
            <person name="Cannon C."/>
            <person name="Castanera R."/>
            <person name="Culley D."/>
            <person name="Daum C."/>
            <person name="Ezra D."/>
            <person name="Gonzalez J."/>
            <person name="Henrissat B."/>
            <person name="Kuo A."/>
            <person name="Liang C."/>
            <person name="Lipzen A."/>
            <person name="Lutzoni F."/>
            <person name="Magnuson J."/>
            <person name="Mondo S."/>
            <person name="Nolan M."/>
            <person name="Ohm R."/>
            <person name="Pangilinan J."/>
            <person name="Park H.-J."/>
            <person name="Ramirez L."/>
            <person name="Alfaro M."/>
            <person name="Sun H."/>
            <person name="Tritt A."/>
            <person name="Yoshinaga Y."/>
            <person name="Zwiers L.-H."/>
            <person name="Turgeon B."/>
            <person name="Goodwin S."/>
            <person name="Spatafora J."/>
            <person name="Crous P."/>
            <person name="Grigoriev I."/>
        </authorList>
    </citation>
    <scope>NUCLEOTIDE SEQUENCE</scope>
    <source>
        <strain evidence="1">CBS 279.74</strain>
    </source>
</reference>
<dbReference type="AlphaFoldDB" id="A0A6G1JWS8"/>
<organism evidence="1 2">
    <name type="scientific">Pleomassaria siparia CBS 279.74</name>
    <dbReference type="NCBI Taxonomy" id="1314801"/>
    <lineage>
        <taxon>Eukaryota</taxon>
        <taxon>Fungi</taxon>
        <taxon>Dikarya</taxon>
        <taxon>Ascomycota</taxon>
        <taxon>Pezizomycotina</taxon>
        <taxon>Dothideomycetes</taxon>
        <taxon>Pleosporomycetidae</taxon>
        <taxon>Pleosporales</taxon>
        <taxon>Pleomassariaceae</taxon>
        <taxon>Pleomassaria</taxon>
    </lineage>
</organism>
<name>A0A6G1JWS8_9PLEO</name>
<evidence type="ECO:0008006" key="3">
    <source>
        <dbReference type="Google" id="ProtNLM"/>
    </source>
</evidence>
<protein>
    <recommendedName>
        <fullName evidence="3">F-box domain-containing protein</fullName>
    </recommendedName>
</protein>
<gene>
    <name evidence="1" type="ORF">K504DRAFT_449117</name>
</gene>
<accession>A0A6G1JWS8</accession>
<proteinExistence type="predicted"/>
<evidence type="ECO:0000313" key="1">
    <source>
        <dbReference type="EMBL" id="KAF2705069.1"/>
    </source>
</evidence>
<dbReference type="EMBL" id="MU005780">
    <property type="protein sequence ID" value="KAF2705069.1"/>
    <property type="molecule type" value="Genomic_DNA"/>
</dbReference>